<dbReference type="PANTHER" id="PTHR10204">
    <property type="entry name" value="NAD P H OXIDOREDUCTASE-RELATED"/>
    <property type="match status" value="1"/>
</dbReference>
<dbReference type="GO" id="GO:0005829">
    <property type="term" value="C:cytosol"/>
    <property type="evidence" value="ECO:0007669"/>
    <property type="project" value="TreeGrafter"/>
</dbReference>
<dbReference type="InterPro" id="IPR003680">
    <property type="entry name" value="Flavodoxin_fold"/>
</dbReference>
<evidence type="ECO:0000259" key="3">
    <source>
        <dbReference type="Pfam" id="PF02525"/>
    </source>
</evidence>
<proteinExistence type="inferred from homology"/>
<name>A0A7Z8D080_CARDV</name>
<evidence type="ECO:0000313" key="4">
    <source>
        <dbReference type="EMBL" id="TFJ27495.1"/>
    </source>
</evidence>
<keyword evidence="2" id="KW-0560">Oxidoreductase</keyword>
<dbReference type="SUPFAM" id="SSF52218">
    <property type="entry name" value="Flavoproteins"/>
    <property type="match status" value="1"/>
</dbReference>
<comment type="caution">
    <text evidence="4">The sequence shown here is derived from an EMBL/GenBank/DDBJ whole genome shotgun (WGS) entry which is preliminary data.</text>
</comment>
<evidence type="ECO:0000313" key="5">
    <source>
        <dbReference type="Proteomes" id="UP000297938"/>
    </source>
</evidence>
<evidence type="ECO:0000256" key="1">
    <source>
        <dbReference type="ARBA" id="ARBA00006252"/>
    </source>
</evidence>
<gene>
    <name evidence="4" type="ORF">CKN69_06515</name>
</gene>
<feature type="domain" description="Flavodoxin-like fold" evidence="3">
    <location>
        <begin position="1"/>
        <end position="178"/>
    </location>
</feature>
<dbReference type="Pfam" id="PF02525">
    <property type="entry name" value="Flavodoxin_2"/>
    <property type="match status" value="1"/>
</dbReference>
<sequence length="188" mass="21438">MRTTIITGHPYSKSFNHALVEKITAETNATVINLIEDRFNPVMELEDLAGFSKGVSHDPLVEKYQELLLQTDQLIIVTPIWWYGLPAIYKGFLDKVMLKGFAYTETKGRLVGKLTTIQEVLLVTTSEAPKWYIRYFAGNPIKGLKNRVFKDMGLKKVIWLHQGNIATTTPKKRQTFIQKVVNRAGLKE</sequence>
<dbReference type="Proteomes" id="UP000297938">
    <property type="component" value="Unassembled WGS sequence"/>
</dbReference>
<dbReference type="InterPro" id="IPR051545">
    <property type="entry name" value="NAD(P)H_dehydrogenase_qn"/>
</dbReference>
<dbReference type="RefSeq" id="WP_135025999.1">
    <property type="nucleotide sequence ID" value="NZ_CBCPJQ010000008.1"/>
</dbReference>
<comment type="similarity">
    <text evidence="1">Belongs to the NAD(P)H dehydrogenase (quinone) family.</text>
</comment>
<dbReference type="AlphaFoldDB" id="A0A7Z8D080"/>
<dbReference type="GO" id="GO:0003955">
    <property type="term" value="F:NAD(P)H dehydrogenase (quinone) activity"/>
    <property type="evidence" value="ECO:0007669"/>
    <property type="project" value="TreeGrafter"/>
</dbReference>
<organism evidence="4 5">
    <name type="scientific">Carnobacterium divergens</name>
    <name type="common">Lactobacillus divergens</name>
    <dbReference type="NCBI Taxonomy" id="2748"/>
    <lineage>
        <taxon>Bacteria</taxon>
        <taxon>Bacillati</taxon>
        <taxon>Bacillota</taxon>
        <taxon>Bacilli</taxon>
        <taxon>Lactobacillales</taxon>
        <taxon>Carnobacteriaceae</taxon>
        <taxon>Carnobacterium</taxon>
    </lineage>
</organism>
<dbReference type="Gene3D" id="3.40.50.360">
    <property type="match status" value="1"/>
</dbReference>
<accession>A0A7Z8D080</accession>
<dbReference type="EMBL" id="NRPP01000010">
    <property type="protein sequence ID" value="TFJ27495.1"/>
    <property type="molecule type" value="Genomic_DNA"/>
</dbReference>
<dbReference type="InterPro" id="IPR029039">
    <property type="entry name" value="Flavoprotein-like_sf"/>
</dbReference>
<protein>
    <submittedName>
        <fullName evidence="4">NAD(P)H dehydrogenase</fullName>
    </submittedName>
</protein>
<evidence type="ECO:0000256" key="2">
    <source>
        <dbReference type="ARBA" id="ARBA00023002"/>
    </source>
</evidence>
<dbReference type="PANTHER" id="PTHR10204:SF34">
    <property type="entry name" value="NAD(P)H DEHYDROGENASE [QUINONE] 1 ISOFORM 1"/>
    <property type="match status" value="1"/>
</dbReference>
<reference evidence="4 5" key="1">
    <citation type="journal article" date="2018" name="Int. J. Food Microbiol.">
        <title>Growth of Carnobacterium spp. isolated from chilled vacuum-packaged meat under relevant acidic conditions.</title>
        <authorList>
            <person name="Zhang P."/>
            <person name="Badoni M."/>
            <person name="Ganzle M."/>
            <person name="Yang X."/>
        </authorList>
    </citation>
    <scope>NUCLEOTIDE SEQUENCE [LARGE SCALE GENOMIC DNA]</scope>
    <source>
        <strain evidence="4 5">B2</strain>
    </source>
</reference>